<dbReference type="GO" id="GO:0004252">
    <property type="term" value="F:serine-type endopeptidase activity"/>
    <property type="evidence" value="ECO:0007669"/>
    <property type="project" value="UniProtKB-UniRule"/>
</dbReference>
<dbReference type="GO" id="GO:0006508">
    <property type="term" value="P:proteolysis"/>
    <property type="evidence" value="ECO:0007669"/>
    <property type="project" value="UniProtKB-KW"/>
</dbReference>
<dbReference type="PANTHER" id="PTHR43806:SF11">
    <property type="entry name" value="CEREVISIN-RELATED"/>
    <property type="match status" value="1"/>
</dbReference>
<comment type="similarity">
    <text evidence="1 5">Belongs to the peptidase S8 family.</text>
</comment>
<feature type="active site" description="Charge relay system" evidence="5">
    <location>
        <position position="282"/>
    </location>
</feature>
<evidence type="ECO:0000256" key="2">
    <source>
        <dbReference type="ARBA" id="ARBA00022670"/>
    </source>
</evidence>
<dbReference type="SUPFAM" id="SSF52743">
    <property type="entry name" value="Subtilisin-like"/>
    <property type="match status" value="1"/>
</dbReference>
<dbReference type="PROSITE" id="PS51892">
    <property type="entry name" value="SUBTILASE"/>
    <property type="match status" value="1"/>
</dbReference>
<dbReference type="InterPro" id="IPR050131">
    <property type="entry name" value="Peptidase_S8_subtilisin-like"/>
</dbReference>
<proteinExistence type="inferred from homology"/>
<feature type="active site" description="Charge relay system" evidence="5">
    <location>
        <position position="101"/>
    </location>
</feature>
<accession>A0A1G1YRS0</accession>
<dbReference type="EMBL" id="MHIP01000016">
    <property type="protein sequence ID" value="OGY55048.1"/>
    <property type="molecule type" value="Genomic_DNA"/>
</dbReference>
<feature type="active site" description="Charge relay system" evidence="5">
    <location>
        <position position="132"/>
    </location>
</feature>
<evidence type="ECO:0000313" key="8">
    <source>
        <dbReference type="Proteomes" id="UP000176512"/>
    </source>
</evidence>
<evidence type="ECO:0000259" key="6">
    <source>
        <dbReference type="Pfam" id="PF00082"/>
    </source>
</evidence>
<evidence type="ECO:0000256" key="4">
    <source>
        <dbReference type="ARBA" id="ARBA00022825"/>
    </source>
</evidence>
<gene>
    <name evidence="7" type="ORF">A3A24_03655</name>
</gene>
<dbReference type="PRINTS" id="PR00723">
    <property type="entry name" value="SUBTILISIN"/>
</dbReference>
<dbReference type="InterPro" id="IPR013783">
    <property type="entry name" value="Ig-like_fold"/>
</dbReference>
<evidence type="ECO:0000256" key="1">
    <source>
        <dbReference type="ARBA" id="ARBA00011073"/>
    </source>
</evidence>
<evidence type="ECO:0000256" key="5">
    <source>
        <dbReference type="PROSITE-ProRule" id="PRU01240"/>
    </source>
</evidence>
<name>A0A1G1YRS0_9BACT</name>
<organism evidence="7 8">
    <name type="scientific">Candidatus Buchananbacteria bacterium RIFCSPLOWO2_01_FULL_46_12</name>
    <dbReference type="NCBI Taxonomy" id="1797546"/>
    <lineage>
        <taxon>Bacteria</taxon>
        <taxon>Candidatus Buchananiibacteriota</taxon>
    </lineage>
</organism>
<evidence type="ECO:0000256" key="3">
    <source>
        <dbReference type="ARBA" id="ARBA00022801"/>
    </source>
</evidence>
<dbReference type="InterPro" id="IPR015500">
    <property type="entry name" value="Peptidase_S8_subtilisin-rel"/>
</dbReference>
<reference evidence="7 8" key="1">
    <citation type="journal article" date="2016" name="Nat. Commun.">
        <title>Thousands of microbial genomes shed light on interconnected biogeochemical processes in an aquifer system.</title>
        <authorList>
            <person name="Anantharaman K."/>
            <person name="Brown C.T."/>
            <person name="Hug L.A."/>
            <person name="Sharon I."/>
            <person name="Castelle C.J."/>
            <person name="Probst A.J."/>
            <person name="Thomas B.C."/>
            <person name="Singh A."/>
            <person name="Wilkins M.J."/>
            <person name="Karaoz U."/>
            <person name="Brodie E.L."/>
            <person name="Williams K.H."/>
            <person name="Hubbard S.S."/>
            <person name="Banfield J.F."/>
        </authorList>
    </citation>
    <scope>NUCLEOTIDE SEQUENCE [LARGE SCALE GENOMIC DNA]</scope>
</reference>
<dbReference type="Gene3D" id="2.60.40.10">
    <property type="entry name" value="Immunoglobulins"/>
    <property type="match status" value="1"/>
</dbReference>
<keyword evidence="2 5" id="KW-0645">Protease</keyword>
<dbReference type="InterPro" id="IPR000209">
    <property type="entry name" value="Peptidase_S8/S53_dom"/>
</dbReference>
<sequence>MNANTTFAERANLLRRVGVRELDYIGALKISIVAPIAPTNTRNSYVKKILLESALCSYVEEDTEFEAQELRDQWGLFRIGTPFVWPLVDFSKNPMLVAVLDSGVSQHPDITLVPGGYDFIDEDDTPDDENGHGTRMAGVIGGSGGMVGVAPRTAIFPVRVLNKDGRGSTSSVTRGIAYAIEHGAQIINMSLAGKGYSQAMEEAVSLAIARGVIVVAAAGNASDTLPWYPAAYQGVIAVTATDKNDRVAGFSNTGSWISLAAPGVQIYTTGIESEYTQSTGTSPAAAFVSGATALLLQMTKDPYGIGDLLENTAKDIETNGWDSSAGWGRVDIAAAAEQYLNTSLRPDRRDRTRPQVFIMKPERNSVFAPGEKVIIETSSRDNVGIAAMELIVNNAVYAIDIEPPYIFVAEAPMRFRVRAYDATGNNKASSLRYLRVR</sequence>
<dbReference type="AlphaFoldDB" id="A0A1G1YRS0"/>
<comment type="caution">
    <text evidence="7">The sequence shown here is derived from an EMBL/GenBank/DDBJ whole genome shotgun (WGS) entry which is preliminary data.</text>
</comment>
<dbReference type="InterPro" id="IPR036852">
    <property type="entry name" value="Peptidase_S8/S53_dom_sf"/>
</dbReference>
<keyword evidence="4 5" id="KW-0720">Serine protease</keyword>
<dbReference type="Proteomes" id="UP000176512">
    <property type="component" value="Unassembled WGS sequence"/>
</dbReference>
<keyword evidence="3 5" id="KW-0378">Hydrolase</keyword>
<dbReference type="Gene3D" id="3.40.50.200">
    <property type="entry name" value="Peptidase S8/S53 domain"/>
    <property type="match status" value="1"/>
</dbReference>
<dbReference type="PANTHER" id="PTHR43806">
    <property type="entry name" value="PEPTIDASE S8"/>
    <property type="match status" value="1"/>
</dbReference>
<feature type="domain" description="Peptidase S8/S53" evidence="6">
    <location>
        <begin position="95"/>
        <end position="328"/>
    </location>
</feature>
<evidence type="ECO:0000313" key="7">
    <source>
        <dbReference type="EMBL" id="OGY55048.1"/>
    </source>
</evidence>
<dbReference type="Pfam" id="PF00082">
    <property type="entry name" value="Peptidase_S8"/>
    <property type="match status" value="1"/>
</dbReference>
<protein>
    <recommendedName>
        <fullName evidence="6">Peptidase S8/S53 domain-containing protein</fullName>
    </recommendedName>
</protein>